<dbReference type="InterPro" id="IPR025738">
    <property type="entry name" value="BatD"/>
</dbReference>
<evidence type="ECO:0000313" key="2">
    <source>
        <dbReference type="EMBL" id="QNS41375.1"/>
    </source>
</evidence>
<gene>
    <name evidence="2" type="ORF">H0S70_13815</name>
</gene>
<keyword evidence="1" id="KW-0472">Membrane</keyword>
<dbReference type="EMBL" id="CP060203">
    <property type="protein sequence ID" value="QNS41375.1"/>
    <property type="molecule type" value="Genomic_DNA"/>
</dbReference>
<sequence length="578" mass="65335">MKRKALHIFLLFCTVFAYGQVTLAISEVKDAKVNQRFNLTVLLEIAGENMQQETPLRMPDLSKFEILGSASEQNTVVLDAKKGDIINQMVYQLSLSPKQIGKLKFGSVLVTVNGKIYKTEPFEINVRDNEKKSSVAGNSATNDVYLTIDIQDKEVYKNEPTVAVVRAHSRNYDNFRKIGKLRLPHQYNARIKPIHFAKSEIESSEGMASQVLCAFMIFPTESGIVELKPVSANFASPKRDNQISSNRVALNVKKLPSGMPEDFKNAVGNFDINVANKNAAEAPELEKPVNISLKISGVGNFGTLHLPKIVNSENYISFPPKITSKTSPQNDQLSGDIIADYVVIPKKTGAISVDFENFSFFDPSAKKYVDLGAKSVLLNVKTHEQIVDSKSTLEKVNDYTNTVLETVNTPVLQTHNLKIKDKNKINWKIVAGNLALMAALFSIFLVVKKRIKKGKEKPVEVKKPIVTIAETEALLRAKMNHQFEDHTEYLKKVVEEKDFEKFFSTYDELKDDVKKSFQTSTESEFRKYLEDHKGRILADQYRALSEQIQIEKYAPYHSEDQIEELLKRIISIYTEIRK</sequence>
<reference evidence="2 3" key="1">
    <citation type="submission" date="2020-07" db="EMBL/GenBank/DDBJ databases">
        <title>Complete genome and description of Chryseobacterium manosquense strain Marseille-Q2069 sp. nov.</title>
        <authorList>
            <person name="Boxberger M."/>
        </authorList>
    </citation>
    <scope>NUCLEOTIDE SEQUENCE [LARGE SCALE GENOMIC DNA]</scope>
    <source>
        <strain evidence="2 3">Marseille-Q2069</strain>
    </source>
</reference>
<dbReference type="RefSeq" id="WP_188321210.1">
    <property type="nucleotide sequence ID" value="NZ_CP060203.1"/>
</dbReference>
<evidence type="ECO:0000256" key="1">
    <source>
        <dbReference type="SAM" id="Phobius"/>
    </source>
</evidence>
<dbReference type="Proteomes" id="UP000516438">
    <property type="component" value="Chromosome"/>
</dbReference>
<dbReference type="KEGG" id="cmaq:H0S70_13815"/>
<dbReference type="AlphaFoldDB" id="A0A7H1DWL7"/>
<evidence type="ECO:0000313" key="3">
    <source>
        <dbReference type="Proteomes" id="UP000516438"/>
    </source>
</evidence>
<dbReference type="PANTHER" id="PTHR40940">
    <property type="entry name" value="PROTEIN BATD-RELATED"/>
    <property type="match status" value="1"/>
</dbReference>
<keyword evidence="1" id="KW-1133">Transmembrane helix</keyword>
<name>A0A7H1DWL7_9FLAO</name>
<dbReference type="PANTHER" id="PTHR40940:SF2">
    <property type="entry name" value="BATD"/>
    <property type="match status" value="1"/>
</dbReference>
<keyword evidence="3" id="KW-1185">Reference proteome</keyword>
<proteinExistence type="predicted"/>
<protein>
    <submittedName>
        <fullName evidence="2">BatD family protein</fullName>
    </submittedName>
</protein>
<accession>A0A7H1DWL7</accession>
<keyword evidence="1" id="KW-0812">Transmembrane</keyword>
<feature type="transmembrane region" description="Helical" evidence="1">
    <location>
        <begin position="425"/>
        <end position="447"/>
    </location>
</feature>
<organism evidence="2 3">
    <name type="scientific">Chryseobacterium manosquense</name>
    <dbReference type="NCBI Taxonomy" id="2754694"/>
    <lineage>
        <taxon>Bacteria</taxon>
        <taxon>Pseudomonadati</taxon>
        <taxon>Bacteroidota</taxon>
        <taxon>Flavobacteriia</taxon>
        <taxon>Flavobacteriales</taxon>
        <taxon>Weeksellaceae</taxon>
        <taxon>Chryseobacterium group</taxon>
        <taxon>Chryseobacterium</taxon>
    </lineage>
</organism>
<dbReference type="Pfam" id="PF13584">
    <property type="entry name" value="BatD"/>
    <property type="match status" value="1"/>
</dbReference>